<feature type="domain" description="ABC3 transporter permease C-terminal" evidence="9">
    <location>
        <begin position="760"/>
        <end position="876"/>
    </location>
</feature>
<evidence type="ECO:0000256" key="4">
    <source>
        <dbReference type="ARBA" id="ARBA00022989"/>
    </source>
</evidence>
<dbReference type="Proteomes" id="UP000657385">
    <property type="component" value="Unassembled WGS sequence"/>
</dbReference>
<dbReference type="GO" id="GO:0005886">
    <property type="term" value="C:plasma membrane"/>
    <property type="evidence" value="ECO:0007669"/>
    <property type="project" value="UniProtKB-SubCell"/>
</dbReference>
<feature type="transmembrane region" description="Helical" evidence="8">
    <location>
        <begin position="303"/>
        <end position="328"/>
    </location>
</feature>
<dbReference type="Pfam" id="PF12704">
    <property type="entry name" value="MacB_PCD"/>
    <property type="match status" value="2"/>
</dbReference>
<evidence type="ECO:0000256" key="5">
    <source>
        <dbReference type="ARBA" id="ARBA00023136"/>
    </source>
</evidence>
<sequence length="884" mass="90187">MFRTALRNVLAHKLRLLMTMLAVLLGVAFVAGTLVFTATLNQGMKDLLTKNYSDLAVAVHADGTNAHGGAGGGGGPGGGGPGGGGGGGGKGAGLGRGGHGPAASAKPVGIDDATFAKLSGLPGVSAAQPIVSGFTGVADAQHNLIGKGFSTLGGNFAPGANGQDSRYTFTSGTGPTTSGEIALDSGTAAKGGFHIGDTVDISIDGPVLKEKLTGIFTTTDRAVQAGGTLTLFDNATAQQLLYNPGLYQEVDLSATPGTSQAQLMTEVQQTIQGQTGLTAETGQTLIDDQTTAVASDTSTLNTIFLSFAAVALFVGVFLIANTFTMLVAQRTRELALLRAVGASRRQVTRSVLIEAVLVGVLSSVVGYVVGLGLAIGMRGLIAKSGGALPTNSLVITPSSVLVSVLIGVLITVVAAWLPARRAAKIPPVAAMSSVDAPPKQRSLIVRNTLGLLFAAAGGALIYLGIQATGSSTGSRSGVMGGGAALLLIGIIVLTPLLSRPVIALFTPLLALFGVTGRLARRNSLRNPRRTAATATALMIGLTLMSAMGVLTHSLQNGLASVATKGVSADYLLANANGRALDPSVVASVKSVPGVAAVSGQQALSLTVNGVTEDTDAVDTTAISQVRNFTMVSGTVDNLGANGVAVDQQDATTNGWKQGQSLTVTLPDGKKKQVTVAGIYQHTMMSPALTVDLALPKGHVYSDTLETVYIKAAPGQAGSALQASIKSALGNSPILQVETKQDLLAQADAMINRILYMVYGLLGMSVIVAVIGVVNTMAMSVFERAREIGMLRAIGLNRRQVKRMVRLESLMISVFGAILGLGAGTLLAWAASRLIAPHFSAYSMQIPWSQYGAFAAAALIVGVLAAIWPARRAARLNALEAIKTD</sequence>
<proteinExistence type="inferred from homology"/>
<feature type="transmembrane region" description="Helical" evidence="8">
    <location>
        <begin position="448"/>
        <end position="465"/>
    </location>
</feature>
<feature type="region of interest" description="Disordered" evidence="7">
    <location>
        <begin position="69"/>
        <end position="105"/>
    </location>
</feature>
<dbReference type="InterPro" id="IPR050250">
    <property type="entry name" value="Macrolide_Exporter_MacB"/>
</dbReference>
<evidence type="ECO:0000256" key="1">
    <source>
        <dbReference type="ARBA" id="ARBA00004651"/>
    </source>
</evidence>
<feature type="transmembrane region" description="Helical" evidence="8">
    <location>
        <begin position="755"/>
        <end position="781"/>
    </location>
</feature>
<evidence type="ECO:0000256" key="8">
    <source>
        <dbReference type="SAM" id="Phobius"/>
    </source>
</evidence>
<reference evidence="11" key="1">
    <citation type="submission" date="2020-11" db="EMBL/GenBank/DDBJ databases">
        <title>Isolation and identification of active actinomycetes.</title>
        <authorList>
            <person name="Yu B."/>
        </authorList>
    </citation>
    <scope>NUCLEOTIDE SEQUENCE</scope>
    <source>
        <strain evidence="11">NEAU-YB345</strain>
    </source>
</reference>
<dbReference type="AlphaFoldDB" id="A0A931B1F2"/>
<comment type="caution">
    <text evidence="11">The sequence shown here is derived from an EMBL/GenBank/DDBJ whole genome shotgun (WGS) entry which is preliminary data.</text>
</comment>
<feature type="compositionally biased region" description="Gly residues" evidence="7">
    <location>
        <begin position="69"/>
        <end position="100"/>
    </location>
</feature>
<name>A0A931B1F2_9ACTN</name>
<keyword evidence="12" id="KW-1185">Reference proteome</keyword>
<evidence type="ECO:0000259" key="10">
    <source>
        <dbReference type="Pfam" id="PF12704"/>
    </source>
</evidence>
<feature type="transmembrane region" description="Helical" evidence="8">
    <location>
        <begin position="351"/>
        <end position="375"/>
    </location>
</feature>
<feature type="domain" description="ABC3 transporter permease C-terminal" evidence="9">
    <location>
        <begin position="306"/>
        <end position="427"/>
    </location>
</feature>
<feature type="transmembrane region" description="Helical" evidence="8">
    <location>
        <begin position="485"/>
        <end position="510"/>
    </location>
</feature>
<dbReference type="InterPro" id="IPR025857">
    <property type="entry name" value="MacB_PCD"/>
</dbReference>
<feature type="domain" description="MacB-like periplasmic core" evidence="10">
    <location>
        <begin position="530"/>
        <end position="726"/>
    </location>
</feature>
<feature type="transmembrane region" description="Helical" evidence="8">
    <location>
        <begin position="395"/>
        <end position="417"/>
    </location>
</feature>
<evidence type="ECO:0000259" key="9">
    <source>
        <dbReference type="Pfam" id="PF02687"/>
    </source>
</evidence>
<comment type="similarity">
    <text evidence="6">Belongs to the ABC-4 integral membrane protein family.</text>
</comment>
<feature type="transmembrane region" description="Helical" evidence="8">
    <location>
        <begin position="850"/>
        <end position="869"/>
    </location>
</feature>
<evidence type="ECO:0000256" key="3">
    <source>
        <dbReference type="ARBA" id="ARBA00022692"/>
    </source>
</evidence>
<keyword evidence="2" id="KW-1003">Cell membrane</keyword>
<feature type="domain" description="MacB-like periplasmic core" evidence="10">
    <location>
        <begin position="17"/>
        <end position="269"/>
    </location>
</feature>
<dbReference type="Pfam" id="PF02687">
    <property type="entry name" value="FtsX"/>
    <property type="match status" value="2"/>
</dbReference>
<evidence type="ECO:0000313" key="11">
    <source>
        <dbReference type="EMBL" id="MBF9067156.1"/>
    </source>
</evidence>
<dbReference type="PANTHER" id="PTHR30572">
    <property type="entry name" value="MEMBRANE COMPONENT OF TRANSPORTER-RELATED"/>
    <property type="match status" value="1"/>
</dbReference>
<organism evidence="11 12">
    <name type="scientific">Streptacidiphilus fuscans</name>
    <dbReference type="NCBI Taxonomy" id="2789292"/>
    <lineage>
        <taxon>Bacteria</taxon>
        <taxon>Bacillati</taxon>
        <taxon>Actinomycetota</taxon>
        <taxon>Actinomycetes</taxon>
        <taxon>Kitasatosporales</taxon>
        <taxon>Streptomycetaceae</taxon>
        <taxon>Streptacidiphilus</taxon>
    </lineage>
</organism>
<dbReference type="GO" id="GO:0022857">
    <property type="term" value="F:transmembrane transporter activity"/>
    <property type="evidence" value="ECO:0007669"/>
    <property type="project" value="TreeGrafter"/>
</dbReference>
<keyword evidence="5 8" id="KW-0472">Membrane</keyword>
<comment type="subcellular location">
    <subcellularLocation>
        <location evidence="1">Cell membrane</location>
        <topology evidence="1">Multi-pass membrane protein</topology>
    </subcellularLocation>
</comment>
<protein>
    <submittedName>
        <fullName evidence="11">FtsX-like permease family protein</fullName>
    </submittedName>
</protein>
<feature type="transmembrane region" description="Helical" evidence="8">
    <location>
        <begin position="808"/>
        <end position="830"/>
    </location>
</feature>
<evidence type="ECO:0000256" key="7">
    <source>
        <dbReference type="SAM" id="MobiDB-lite"/>
    </source>
</evidence>
<accession>A0A931B1F2</accession>
<gene>
    <name evidence="11" type="ORF">I2501_03755</name>
</gene>
<feature type="transmembrane region" description="Helical" evidence="8">
    <location>
        <begin position="531"/>
        <end position="550"/>
    </location>
</feature>
<dbReference type="RefSeq" id="WP_196192374.1">
    <property type="nucleotide sequence ID" value="NZ_JADPRT010000002.1"/>
</dbReference>
<keyword evidence="3 8" id="KW-0812">Transmembrane</keyword>
<dbReference type="EMBL" id="JADPRT010000002">
    <property type="protein sequence ID" value="MBF9067156.1"/>
    <property type="molecule type" value="Genomic_DNA"/>
</dbReference>
<evidence type="ECO:0000256" key="2">
    <source>
        <dbReference type="ARBA" id="ARBA00022475"/>
    </source>
</evidence>
<dbReference type="PANTHER" id="PTHR30572:SF4">
    <property type="entry name" value="ABC TRANSPORTER PERMEASE YTRF"/>
    <property type="match status" value="1"/>
</dbReference>
<keyword evidence="4 8" id="KW-1133">Transmembrane helix</keyword>
<evidence type="ECO:0000256" key="6">
    <source>
        <dbReference type="ARBA" id="ARBA00038076"/>
    </source>
</evidence>
<dbReference type="InterPro" id="IPR003838">
    <property type="entry name" value="ABC3_permease_C"/>
</dbReference>
<evidence type="ECO:0000313" key="12">
    <source>
        <dbReference type="Proteomes" id="UP000657385"/>
    </source>
</evidence>